<keyword evidence="1" id="KW-0863">Zinc-finger</keyword>
<keyword evidence="1" id="KW-0479">Metal-binding</keyword>
<dbReference type="InterPro" id="IPR018289">
    <property type="entry name" value="MULE_transposase_dom"/>
</dbReference>
<organism evidence="3 4">
    <name type="scientific">Molorchus minor</name>
    <dbReference type="NCBI Taxonomy" id="1323400"/>
    <lineage>
        <taxon>Eukaryota</taxon>
        <taxon>Metazoa</taxon>
        <taxon>Ecdysozoa</taxon>
        <taxon>Arthropoda</taxon>
        <taxon>Hexapoda</taxon>
        <taxon>Insecta</taxon>
        <taxon>Pterygota</taxon>
        <taxon>Neoptera</taxon>
        <taxon>Endopterygota</taxon>
        <taxon>Coleoptera</taxon>
        <taxon>Polyphaga</taxon>
        <taxon>Cucujiformia</taxon>
        <taxon>Chrysomeloidea</taxon>
        <taxon>Cerambycidae</taxon>
        <taxon>Lamiinae</taxon>
        <taxon>Monochamini</taxon>
        <taxon>Molorchus</taxon>
    </lineage>
</organism>
<evidence type="ECO:0000313" key="3">
    <source>
        <dbReference type="EMBL" id="KAJ8970404.1"/>
    </source>
</evidence>
<dbReference type="PANTHER" id="PTHR35385">
    <property type="entry name" value="PROTEIN B, PUTATIVE-RELATED-RELATED"/>
    <property type="match status" value="1"/>
</dbReference>
<sequence length="580" mass="67107">MKSILHSTDMVQSYNYQDINNFVLNLRSKKDEEISCGEWIEFKHSHQVKVAQAFSYLRVTNETKQLFWAYFNEGLTPSCAKTYHEMTLEQDNMGENKNLIETLSNPQINPTDRQIYNLHSKWREENFGGRDHLSMIAILKEKYNKYKDMGIKIEINEDPLIIIILTPIMIRSHEREFAQEMVFIDSSGSCDQMNSCTTFVFAAHKIGAIPLAVILHTEQTEANYTLAFSLLKRVLHSDDFGKKGFPSVIMTDDSEAERNALSAVFPNSTLLLCTFHVCQAIWRWLWNADHKIEKSDRPDIMRKFQLILYSKTEEEFEDEYSSFIKDNLIVKYAKLLKHVSDFYRRKTEWAHAFRFNLITRGHNTNNYCESSIRIFKDLVLQRCKAFNSCALIDFVCNVFENYHKRRIISFANYRKNKNDLIYSKLKFKAKNLLVDKLTESQYLVMSESDNKLLYTVDMNIGMCDCIAGQGGKFCKHMCAVEENFHLLTTNCSPLLSPNDRRDLAELAVGDNIDGMFFEDMMNTSITCEGNSKRTSSSISTTNFNVKKEAAIKALSQNFSNLVEMVKMDTTPGHGVDKFNN</sequence>
<dbReference type="EMBL" id="JAPWTJ010001628">
    <property type="protein sequence ID" value="KAJ8970404.1"/>
    <property type="molecule type" value="Genomic_DNA"/>
</dbReference>
<dbReference type="PROSITE" id="PS50966">
    <property type="entry name" value="ZF_SWIM"/>
    <property type="match status" value="1"/>
</dbReference>
<reference evidence="3" key="1">
    <citation type="journal article" date="2023" name="Insect Mol. Biol.">
        <title>Genome sequencing provides insights into the evolution of gene families encoding plant cell wall-degrading enzymes in longhorned beetles.</title>
        <authorList>
            <person name="Shin N.R."/>
            <person name="Okamura Y."/>
            <person name="Kirsch R."/>
            <person name="Pauchet Y."/>
        </authorList>
    </citation>
    <scope>NUCLEOTIDE SEQUENCE</scope>
    <source>
        <strain evidence="3">MMC_N1</strain>
    </source>
</reference>
<accession>A0ABQ9J0K9</accession>
<protein>
    <recommendedName>
        <fullName evidence="2">SWIM-type domain-containing protein</fullName>
    </recommendedName>
</protein>
<evidence type="ECO:0000313" key="4">
    <source>
        <dbReference type="Proteomes" id="UP001162164"/>
    </source>
</evidence>
<evidence type="ECO:0000259" key="2">
    <source>
        <dbReference type="PROSITE" id="PS50966"/>
    </source>
</evidence>
<evidence type="ECO:0000256" key="1">
    <source>
        <dbReference type="PROSITE-ProRule" id="PRU00325"/>
    </source>
</evidence>
<feature type="domain" description="SWIM-type" evidence="2">
    <location>
        <begin position="454"/>
        <end position="485"/>
    </location>
</feature>
<name>A0ABQ9J0K9_9CUCU</name>
<dbReference type="InterPro" id="IPR007527">
    <property type="entry name" value="Znf_SWIM"/>
</dbReference>
<gene>
    <name evidence="3" type="ORF">NQ317_017186</name>
</gene>
<keyword evidence="1" id="KW-0862">Zinc</keyword>
<proteinExistence type="predicted"/>
<dbReference type="Pfam" id="PF10551">
    <property type="entry name" value="MULE"/>
    <property type="match status" value="1"/>
</dbReference>
<dbReference type="PANTHER" id="PTHR35385:SF2">
    <property type="entry name" value="PROTEIN B, PUTATIVE-RELATED"/>
    <property type="match status" value="1"/>
</dbReference>
<keyword evidence="4" id="KW-1185">Reference proteome</keyword>
<comment type="caution">
    <text evidence="3">The sequence shown here is derived from an EMBL/GenBank/DDBJ whole genome shotgun (WGS) entry which is preliminary data.</text>
</comment>
<dbReference type="Proteomes" id="UP001162164">
    <property type="component" value="Unassembled WGS sequence"/>
</dbReference>